<dbReference type="Gene3D" id="3.40.50.1010">
    <property type="entry name" value="5'-nuclease"/>
    <property type="match status" value="1"/>
</dbReference>
<dbReference type="InterPro" id="IPR029060">
    <property type="entry name" value="PIN-like_dom_sf"/>
</dbReference>
<keyword evidence="11 16" id="KW-0239">DNA-directed DNA polymerase</keyword>
<dbReference type="Gene3D" id="1.20.1060.10">
    <property type="entry name" value="Taq DNA Polymerase, Chain T, domain 4"/>
    <property type="match status" value="1"/>
</dbReference>
<dbReference type="InterPro" id="IPR020045">
    <property type="entry name" value="DNA_polI_H3TH"/>
</dbReference>
<evidence type="ECO:0000259" key="18">
    <source>
        <dbReference type="SMART" id="SM00475"/>
    </source>
</evidence>
<dbReference type="SUPFAM" id="SSF53098">
    <property type="entry name" value="Ribonuclease H-like"/>
    <property type="match status" value="1"/>
</dbReference>
<dbReference type="Pfam" id="PF02739">
    <property type="entry name" value="5_3_exonuc_N"/>
    <property type="match status" value="1"/>
</dbReference>
<keyword evidence="13 16" id="KW-0234">DNA repair</keyword>
<dbReference type="PANTHER" id="PTHR10133:SF27">
    <property type="entry name" value="DNA POLYMERASE NU"/>
    <property type="match status" value="1"/>
</dbReference>
<evidence type="ECO:0000256" key="5">
    <source>
        <dbReference type="ARBA" id="ARBA00022695"/>
    </source>
</evidence>
<dbReference type="InterPro" id="IPR043502">
    <property type="entry name" value="DNA/RNA_pol_sf"/>
</dbReference>
<accession>A0A2H0A4F8</accession>
<evidence type="ECO:0000256" key="15">
    <source>
        <dbReference type="NCBIfam" id="TIGR00593"/>
    </source>
</evidence>
<dbReference type="GO" id="GO:0008408">
    <property type="term" value="F:3'-5' exonuclease activity"/>
    <property type="evidence" value="ECO:0007669"/>
    <property type="project" value="InterPro"/>
</dbReference>
<keyword evidence="4 16" id="KW-0808">Transferase</keyword>
<dbReference type="PROSITE" id="PS00447">
    <property type="entry name" value="DNA_POLYMERASE_A"/>
    <property type="match status" value="1"/>
</dbReference>
<evidence type="ECO:0000256" key="7">
    <source>
        <dbReference type="ARBA" id="ARBA00022722"/>
    </source>
</evidence>
<dbReference type="EC" id="2.7.7.7" evidence="2 15"/>
<dbReference type="NCBIfam" id="TIGR00593">
    <property type="entry name" value="pola"/>
    <property type="match status" value="1"/>
</dbReference>
<dbReference type="Gene3D" id="3.30.70.370">
    <property type="match status" value="1"/>
</dbReference>
<organism evidence="20 21">
    <name type="scientific">Candidatus Desantisbacteria bacterium CG23_combo_of_CG06-09_8_20_14_all_40_23</name>
    <dbReference type="NCBI Taxonomy" id="1974550"/>
    <lineage>
        <taxon>Bacteria</taxon>
        <taxon>Candidatus Desantisiibacteriota</taxon>
    </lineage>
</organism>
<evidence type="ECO:0000256" key="2">
    <source>
        <dbReference type="ARBA" id="ARBA00012417"/>
    </source>
</evidence>
<dbReference type="PRINTS" id="PR00868">
    <property type="entry name" value="DNAPOLI"/>
</dbReference>
<name>A0A2H0A4F8_9BACT</name>
<evidence type="ECO:0000256" key="9">
    <source>
        <dbReference type="ARBA" id="ARBA00022801"/>
    </source>
</evidence>
<evidence type="ECO:0000256" key="1">
    <source>
        <dbReference type="ARBA" id="ARBA00007705"/>
    </source>
</evidence>
<dbReference type="InterPro" id="IPR054690">
    <property type="entry name" value="DNA_polI_exonuclease"/>
</dbReference>
<dbReference type="CDD" id="cd08637">
    <property type="entry name" value="DNA_pol_A_pol_I_C"/>
    <property type="match status" value="1"/>
</dbReference>
<dbReference type="GO" id="GO:0008409">
    <property type="term" value="F:5'-3' exonuclease activity"/>
    <property type="evidence" value="ECO:0007669"/>
    <property type="project" value="InterPro"/>
</dbReference>
<dbReference type="GO" id="GO:0006302">
    <property type="term" value="P:double-strand break repair"/>
    <property type="evidence" value="ECO:0007669"/>
    <property type="project" value="TreeGrafter"/>
</dbReference>
<dbReference type="EMBL" id="PCSH01000156">
    <property type="protein sequence ID" value="PIP39720.1"/>
    <property type="molecule type" value="Genomic_DNA"/>
</dbReference>
<dbReference type="FunFam" id="1.10.150.20:FF:000003">
    <property type="entry name" value="DNA polymerase I"/>
    <property type="match status" value="1"/>
</dbReference>
<dbReference type="SMART" id="SM00482">
    <property type="entry name" value="POLAc"/>
    <property type="match status" value="1"/>
</dbReference>
<keyword evidence="9" id="KW-0378">Hydrolase</keyword>
<dbReference type="InterPro" id="IPR020046">
    <property type="entry name" value="5-3_exonucl_a-hlix_arch_N"/>
</dbReference>
<dbReference type="SMART" id="SM00279">
    <property type="entry name" value="HhH2"/>
    <property type="match status" value="1"/>
</dbReference>
<sequence>MDRNRLCPYTSKEVFMNRLFIIDGHNMAYRAYYAVKALSTTKGISTNAVYGVTHMLLKLLRDEQALQLQEAAPIADKKPHMVVVFDTPAPTFRHKQYPEYKATRKPMPEDMRPQMELIKQVISGFNIPVITQEGYEADDIMATIATKCQDMVDEVVLVTADKDILQMVNEKIVVQTSKKGISDVVIYRQDNVHERLGVLPEYIADFLGLTGDSADNIPGVPGIGEKTAQSLIQEFGHIEKIFANLDHVSEKIRNKLERAKDIAFLSKQLVLLKTDVPLEIKFDDYAPQDMDREKLFTLFSELEFKSILEELGLGKKENTNYQIITSSKLLIQLVDTLHHQQGVAISLQMMTTKLIGIAISYEPMGAFYIPCSSTGFQPVPFHYGQDAHATARLDKEEVLNNLRPIMENASIKKYCHDIKSMRMVLQQYGINLAGIEFDTMLASYLLNSSTKHDLESIAFNYLGMTKACPCPTANEMDPAILGEYACSDADTIYRLTNVLTLKLEENGLTRLFWDIEMPSALVLTLMEANGIRVNPSYLGKLSLKLGARIKELEKEIYLLTGSTFNINSPKQLGVILFEKMQLPVIKKTKTGYATDEDSLNELIPYHPLPALILEYRGIAKLKSTYIDNLFELINPITKRVHTTYNQAVTTTGRLSSSNPNLQNIPIRTELGKSIRGAFIPEEGYLLLSADYSQIELRILAHIARDTNLLDAFIHDIDVHSQTAARIYDCDMSMITQDMRRVAKVVNFGIIYGMSAYGLSQELKIPPKKAQEMIDKYFNTHSGVKAYINSTIEQATRDGFVTTLWGRKRYIPELKSGNKNIREFGQRAAINMPIQGSAADLIKSAMINISKQIDNKRVKLLLQVHDELVFEVKQDIIKETSNLVKECMENAAKFSVPLKVDINYSNNWGEI</sequence>
<comment type="similarity">
    <text evidence="1 16">Belongs to the DNA polymerase type-A family.</text>
</comment>
<dbReference type="FunFam" id="1.10.150.20:FF:000002">
    <property type="entry name" value="DNA polymerase I"/>
    <property type="match status" value="1"/>
</dbReference>
<dbReference type="SMART" id="SM00475">
    <property type="entry name" value="53EXOc"/>
    <property type="match status" value="1"/>
</dbReference>
<evidence type="ECO:0000256" key="8">
    <source>
        <dbReference type="ARBA" id="ARBA00022763"/>
    </source>
</evidence>
<evidence type="ECO:0000313" key="20">
    <source>
        <dbReference type="EMBL" id="PIP39720.1"/>
    </source>
</evidence>
<dbReference type="GO" id="GO:0003677">
    <property type="term" value="F:DNA binding"/>
    <property type="evidence" value="ECO:0007669"/>
    <property type="project" value="UniProtKB-UniRule"/>
</dbReference>
<dbReference type="InterPro" id="IPR036279">
    <property type="entry name" value="5-3_exonuclease_C_sf"/>
</dbReference>
<evidence type="ECO:0000256" key="6">
    <source>
        <dbReference type="ARBA" id="ARBA00022705"/>
    </source>
</evidence>
<feature type="domain" description="5'-3' exonuclease" evidence="18">
    <location>
        <begin position="17"/>
        <end position="288"/>
    </location>
</feature>
<evidence type="ECO:0000256" key="14">
    <source>
        <dbReference type="ARBA" id="ARBA00049244"/>
    </source>
</evidence>
<dbReference type="Pfam" id="PF01367">
    <property type="entry name" value="5_3_exonuc"/>
    <property type="match status" value="1"/>
</dbReference>
<comment type="caution">
    <text evidence="20">The sequence shown here is derived from an EMBL/GenBank/DDBJ whole genome shotgun (WGS) entry which is preliminary data.</text>
</comment>
<dbReference type="SUPFAM" id="SSF47807">
    <property type="entry name" value="5' to 3' exonuclease, C-terminal subdomain"/>
    <property type="match status" value="1"/>
</dbReference>
<evidence type="ECO:0000256" key="4">
    <source>
        <dbReference type="ARBA" id="ARBA00022679"/>
    </source>
</evidence>
<dbReference type="Gene3D" id="3.30.420.10">
    <property type="entry name" value="Ribonuclease H-like superfamily/Ribonuclease H"/>
    <property type="match status" value="1"/>
</dbReference>
<dbReference type="CDD" id="cd06139">
    <property type="entry name" value="DNA_polA_I_Ecoli_like_exo"/>
    <property type="match status" value="1"/>
</dbReference>
<dbReference type="InterPro" id="IPR036397">
    <property type="entry name" value="RNaseH_sf"/>
</dbReference>
<evidence type="ECO:0000256" key="10">
    <source>
        <dbReference type="ARBA" id="ARBA00022839"/>
    </source>
</evidence>
<dbReference type="SMART" id="SM00474">
    <property type="entry name" value="35EXOc"/>
    <property type="match status" value="1"/>
</dbReference>
<keyword evidence="10" id="KW-0269">Exonuclease</keyword>
<feature type="domain" description="DNA-directed DNA polymerase family A palm" evidence="19">
    <location>
        <begin position="671"/>
        <end position="875"/>
    </location>
</feature>
<evidence type="ECO:0000256" key="12">
    <source>
        <dbReference type="ARBA" id="ARBA00023125"/>
    </source>
</evidence>
<feature type="domain" description="3'-5' exonuclease" evidence="17">
    <location>
        <begin position="321"/>
        <end position="504"/>
    </location>
</feature>
<dbReference type="GO" id="GO:0006261">
    <property type="term" value="P:DNA-templated DNA replication"/>
    <property type="evidence" value="ECO:0007669"/>
    <property type="project" value="UniProtKB-UniRule"/>
</dbReference>
<reference evidence="20 21" key="1">
    <citation type="submission" date="2017-09" db="EMBL/GenBank/DDBJ databases">
        <title>Depth-based differentiation of microbial function through sediment-hosted aquifers and enrichment of novel symbionts in the deep terrestrial subsurface.</title>
        <authorList>
            <person name="Probst A.J."/>
            <person name="Ladd B."/>
            <person name="Jarett J.K."/>
            <person name="Geller-Mcgrath D.E."/>
            <person name="Sieber C.M."/>
            <person name="Emerson J.B."/>
            <person name="Anantharaman K."/>
            <person name="Thomas B.C."/>
            <person name="Malmstrom R."/>
            <person name="Stieglmeier M."/>
            <person name="Klingl A."/>
            <person name="Woyke T."/>
            <person name="Ryan C.M."/>
            <person name="Banfield J.F."/>
        </authorList>
    </citation>
    <scope>NUCLEOTIDE SEQUENCE [LARGE SCALE GENOMIC DNA]</scope>
    <source>
        <strain evidence="20">CG23_combo_of_CG06-09_8_20_14_all_40_23</strain>
    </source>
</reference>
<protein>
    <recommendedName>
        <fullName evidence="3 15">DNA polymerase I</fullName>
        <ecNumber evidence="2 15">2.7.7.7</ecNumber>
    </recommendedName>
</protein>
<keyword evidence="7" id="KW-0540">Nuclease</keyword>
<keyword evidence="6 16" id="KW-0235">DNA replication</keyword>
<dbReference type="InterPro" id="IPR001098">
    <property type="entry name" value="DNA-dir_DNA_pol_A_palm_dom"/>
</dbReference>
<proteinExistence type="inferred from homology"/>
<dbReference type="Pfam" id="PF00476">
    <property type="entry name" value="DNA_pol_A"/>
    <property type="match status" value="1"/>
</dbReference>
<evidence type="ECO:0000256" key="11">
    <source>
        <dbReference type="ARBA" id="ARBA00022932"/>
    </source>
</evidence>
<evidence type="ECO:0000256" key="13">
    <source>
        <dbReference type="ARBA" id="ARBA00023204"/>
    </source>
</evidence>
<dbReference type="NCBIfam" id="NF004397">
    <property type="entry name" value="PRK05755.1"/>
    <property type="match status" value="1"/>
</dbReference>
<dbReference type="InterPro" id="IPR002298">
    <property type="entry name" value="DNA_polymerase_A"/>
</dbReference>
<dbReference type="Proteomes" id="UP000231067">
    <property type="component" value="Unassembled WGS sequence"/>
</dbReference>
<keyword evidence="5 16" id="KW-0548">Nucleotidyltransferase</keyword>
<dbReference type="CDD" id="cd09859">
    <property type="entry name" value="PIN_53EXO"/>
    <property type="match status" value="1"/>
</dbReference>
<keyword evidence="8 16" id="KW-0227">DNA damage</keyword>
<dbReference type="InterPro" id="IPR019760">
    <property type="entry name" value="DNA-dir_DNA_pol_A_CS"/>
</dbReference>
<dbReference type="InterPro" id="IPR012337">
    <property type="entry name" value="RNaseH-like_sf"/>
</dbReference>
<dbReference type="InterPro" id="IPR002562">
    <property type="entry name" value="3'-5'_exonuclease_dom"/>
</dbReference>
<evidence type="ECO:0000259" key="17">
    <source>
        <dbReference type="SMART" id="SM00474"/>
    </source>
</evidence>
<dbReference type="InterPro" id="IPR002421">
    <property type="entry name" value="5-3_exonuclease"/>
</dbReference>
<dbReference type="SUPFAM" id="SSF88723">
    <property type="entry name" value="PIN domain-like"/>
    <property type="match status" value="1"/>
</dbReference>
<dbReference type="CDD" id="cd09898">
    <property type="entry name" value="H3TH_53EXO"/>
    <property type="match status" value="1"/>
</dbReference>
<evidence type="ECO:0000256" key="16">
    <source>
        <dbReference type="RuleBase" id="RU004460"/>
    </source>
</evidence>
<dbReference type="FunFam" id="1.20.1060.10:FF:000001">
    <property type="entry name" value="DNA polymerase I"/>
    <property type="match status" value="1"/>
</dbReference>
<keyword evidence="12 16" id="KW-0238">DNA-binding</keyword>
<dbReference type="Pfam" id="PF22619">
    <property type="entry name" value="DNA_polI_exo1"/>
    <property type="match status" value="1"/>
</dbReference>
<dbReference type="GO" id="GO:0003887">
    <property type="term" value="F:DNA-directed DNA polymerase activity"/>
    <property type="evidence" value="ECO:0007669"/>
    <property type="project" value="UniProtKB-UniRule"/>
</dbReference>
<dbReference type="AlphaFoldDB" id="A0A2H0A4F8"/>
<dbReference type="InterPro" id="IPR018320">
    <property type="entry name" value="DNA_polymerase_1"/>
</dbReference>
<dbReference type="Gene3D" id="1.10.150.20">
    <property type="entry name" value="5' to 3' exonuclease, C-terminal subdomain"/>
    <property type="match status" value="2"/>
</dbReference>
<dbReference type="SUPFAM" id="SSF56672">
    <property type="entry name" value="DNA/RNA polymerases"/>
    <property type="match status" value="1"/>
</dbReference>
<evidence type="ECO:0000256" key="3">
    <source>
        <dbReference type="ARBA" id="ARBA00020311"/>
    </source>
</evidence>
<dbReference type="PANTHER" id="PTHR10133">
    <property type="entry name" value="DNA POLYMERASE I"/>
    <property type="match status" value="1"/>
</dbReference>
<dbReference type="InterPro" id="IPR008918">
    <property type="entry name" value="HhH2"/>
</dbReference>
<gene>
    <name evidence="16" type="primary">polA</name>
    <name evidence="20" type="ORF">COX18_09105</name>
</gene>
<evidence type="ECO:0000313" key="21">
    <source>
        <dbReference type="Proteomes" id="UP000231067"/>
    </source>
</evidence>
<comment type="catalytic activity">
    <reaction evidence="14 16">
        <text>DNA(n) + a 2'-deoxyribonucleoside 5'-triphosphate = DNA(n+1) + diphosphate</text>
        <dbReference type="Rhea" id="RHEA:22508"/>
        <dbReference type="Rhea" id="RHEA-COMP:17339"/>
        <dbReference type="Rhea" id="RHEA-COMP:17340"/>
        <dbReference type="ChEBI" id="CHEBI:33019"/>
        <dbReference type="ChEBI" id="CHEBI:61560"/>
        <dbReference type="ChEBI" id="CHEBI:173112"/>
        <dbReference type="EC" id="2.7.7.7"/>
    </reaction>
</comment>
<evidence type="ECO:0000259" key="19">
    <source>
        <dbReference type="SMART" id="SM00482"/>
    </source>
</evidence>